<evidence type="ECO:0000313" key="3">
    <source>
        <dbReference type="EMBL" id="EHR78730.1"/>
    </source>
</evidence>
<dbReference type="Pfam" id="PF09851">
    <property type="entry name" value="SHOCT"/>
    <property type="match status" value="1"/>
</dbReference>
<evidence type="ECO:0000313" key="4">
    <source>
        <dbReference type="Proteomes" id="UP000015502"/>
    </source>
</evidence>
<evidence type="ECO:0000259" key="2">
    <source>
        <dbReference type="Pfam" id="PF09851"/>
    </source>
</evidence>
<proteinExistence type="predicted"/>
<dbReference type="InterPro" id="IPR018649">
    <property type="entry name" value="SHOCT"/>
</dbReference>
<dbReference type="EMBL" id="CP006670">
    <property type="protein sequence ID" value="EHR78730.1"/>
    <property type="molecule type" value="Genomic_DNA"/>
</dbReference>
<keyword evidence="4" id="KW-1185">Reference proteome</keyword>
<dbReference type="PaxDb" id="523849-OCC_05676"/>
<dbReference type="RefSeq" id="WP_004068003.1">
    <property type="nucleotide sequence ID" value="NC_022084.1"/>
</dbReference>
<reference evidence="3 4" key="1">
    <citation type="journal article" date="2012" name="J. Bacteriol.">
        <title>Genome sequence of the model hyperthermophilic archaeon Thermococcus litoralis NS-C.</title>
        <authorList>
            <person name="Gardner A.F."/>
            <person name="Kumar S."/>
            <person name="Perler F.B."/>
        </authorList>
    </citation>
    <scope>NUCLEOTIDE SEQUENCE [LARGE SCALE GENOMIC DNA]</scope>
    <source>
        <strain evidence="4">ATCC 51850 / DSM 5473 / JCM 8560 / NS-C</strain>
    </source>
</reference>
<gene>
    <name evidence="3" type="ORF">OCC_05676</name>
</gene>
<dbReference type="GeneID" id="16549892"/>
<dbReference type="AlphaFoldDB" id="H3ZMT3"/>
<feature type="transmembrane region" description="Helical" evidence="1">
    <location>
        <begin position="28"/>
        <end position="52"/>
    </location>
</feature>
<dbReference type="Proteomes" id="UP000015502">
    <property type="component" value="Chromosome"/>
</dbReference>
<name>H3ZMT3_THELN</name>
<protein>
    <submittedName>
        <fullName evidence="3">Membrane protein</fullName>
    </submittedName>
</protein>
<keyword evidence="1" id="KW-0812">Transmembrane</keyword>
<evidence type="ECO:0000256" key="1">
    <source>
        <dbReference type="SAM" id="Phobius"/>
    </source>
</evidence>
<accession>H3ZMT3</accession>
<dbReference type="HOGENOM" id="CLU_159099_2_2_2"/>
<keyword evidence="1" id="KW-1133">Transmembrane helix</keyword>
<keyword evidence="1" id="KW-0472">Membrane</keyword>
<dbReference type="KEGG" id="tlt:OCC_05676"/>
<feature type="domain" description="SHOCT" evidence="2">
    <location>
        <begin position="70"/>
        <end position="96"/>
    </location>
</feature>
<organism evidence="3 4">
    <name type="scientific">Thermococcus litoralis (strain ATCC 51850 / DSM 5473 / JCM 8560 / NS-C)</name>
    <dbReference type="NCBI Taxonomy" id="523849"/>
    <lineage>
        <taxon>Archaea</taxon>
        <taxon>Methanobacteriati</taxon>
        <taxon>Methanobacteriota</taxon>
        <taxon>Thermococci</taxon>
        <taxon>Thermococcales</taxon>
        <taxon>Thermococcaceae</taxon>
        <taxon>Thermococcus</taxon>
    </lineage>
</organism>
<sequence length="98" mass="11785">MMFENIGGDFLVHVGEEWGWHHMMGFGWFGWFGMIFMLLFWVLIIVGIIWLVKWLIESTSRTEKASKKRALEILDEKYARGEIDDEEYERRKRKILEG</sequence>